<comment type="caution">
    <text evidence="6">The sequence shown here is derived from an EMBL/GenBank/DDBJ whole genome shotgun (WGS) entry which is preliminary data.</text>
</comment>
<dbReference type="EMBL" id="JAANXN010000013">
    <property type="protein sequence ID" value="MDF8371780.1"/>
    <property type="molecule type" value="Genomic_DNA"/>
</dbReference>
<evidence type="ECO:0000256" key="4">
    <source>
        <dbReference type="ARBA" id="ARBA00023172"/>
    </source>
</evidence>
<dbReference type="InterPro" id="IPR004107">
    <property type="entry name" value="Integrase_SAM-like_N"/>
</dbReference>
<keyword evidence="2" id="KW-0229">DNA integration</keyword>
<dbReference type="GO" id="GO:0015074">
    <property type="term" value="P:DNA integration"/>
    <property type="evidence" value="ECO:0007669"/>
    <property type="project" value="UniProtKB-KW"/>
</dbReference>
<dbReference type="PANTHER" id="PTHR30349">
    <property type="entry name" value="PHAGE INTEGRASE-RELATED"/>
    <property type="match status" value="1"/>
</dbReference>
<dbReference type="InterPro" id="IPR013762">
    <property type="entry name" value="Integrase-like_cat_sf"/>
</dbReference>
<dbReference type="Pfam" id="PF00589">
    <property type="entry name" value="Phage_integrase"/>
    <property type="match status" value="1"/>
</dbReference>
<evidence type="ECO:0000256" key="3">
    <source>
        <dbReference type="ARBA" id="ARBA00023125"/>
    </source>
</evidence>
<dbReference type="CDD" id="cd01189">
    <property type="entry name" value="INT_ICEBs1_C_like"/>
    <property type="match status" value="1"/>
</dbReference>
<dbReference type="InterPro" id="IPR002104">
    <property type="entry name" value="Integrase_catalytic"/>
</dbReference>
<protein>
    <submittedName>
        <fullName evidence="6">Site-specific integrase</fullName>
    </submittedName>
</protein>
<keyword evidence="4" id="KW-0233">DNA recombination</keyword>
<organism evidence="6 7">
    <name type="scientific">Weissella paramesenteroides</name>
    <name type="common">Leuconostoc paramesenteroides</name>
    <dbReference type="NCBI Taxonomy" id="1249"/>
    <lineage>
        <taxon>Bacteria</taxon>
        <taxon>Bacillati</taxon>
        <taxon>Bacillota</taxon>
        <taxon>Bacilli</taxon>
        <taxon>Lactobacillales</taxon>
        <taxon>Lactobacillaceae</taxon>
        <taxon>Weissella</taxon>
    </lineage>
</organism>
<dbReference type="InterPro" id="IPR011010">
    <property type="entry name" value="DNA_brk_join_enz"/>
</dbReference>
<keyword evidence="3" id="KW-0238">DNA-binding</keyword>
<sequence length="353" mass="40884">MPVKHVGNKWQIDVYTKGARRRISGFVTKKEALQFERVLLNESDGLPDSTGITVNNLWEEWHEAYLAGGVTESTQYKVDGFFGRHIQPTFGKRDIATITSQELQAWINKGSLKWRSFNKNAHYFKRIFDYAIKIEYLENNPFDKVSMPRKKSTPEKSVWTSEEYEQWLNYLLTDLWKKSKQQSVYLVLLTKTGMRRQEISALNVKDINFKKRTLSINKALKYGKSGMYLGETKTKDSKRDIGLDKNTIEMLKVYLRDREYAHQKLFTTGSEDVYMSFNRPYKWFKQAIKEAGITDIGGLHALRHEYATMAIKKGISPKLVQKQLGHSDVAITMDIYNHVSNNEVIGIADKLAD</sequence>
<dbReference type="AlphaFoldDB" id="A0ABD4XLC9"/>
<dbReference type="PANTHER" id="PTHR30349:SF64">
    <property type="entry name" value="PROPHAGE INTEGRASE INTD-RELATED"/>
    <property type="match status" value="1"/>
</dbReference>
<dbReference type="InterPro" id="IPR050090">
    <property type="entry name" value="Tyrosine_recombinase_XerCD"/>
</dbReference>
<dbReference type="Pfam" id="PF14659">
    <property type="entry name" value="Phage_int_SAM_3"/>
    <property type="match status" value="1"/>
</dbReference>
<dbReference type="Gene3D" id="1.10.150.130">
    <property type="match status" value="1"/>
</dbReference>
<dbReference type="GO" id="GO:0003677">
    <property type="term" value="F:DNA binding"/>
    <property type="evidence" value="ECO:0007669"/>
    <property type="project" value="UniProtKB-KW"/>
</dbReference>
<feature type="domain" description="Tyr recombinase" evidence="5">
    <location>
        <begin position="154"/>
        <end position="349"/>
    </location>
</feature>
<comment type="similarity">
    <text evidence="1">Belongs to the 'phage' integrase family.</text>
</comment>
<dbReference type="Gene3D" id="1.10.443.10">
    <property type="entry name" value="Intergrase catalytic core"/>
    <property type="match status" value="1"/>
</dbReference>
<name>A0ABD4XLC9_WEIPA</name>
<dbReference type="InterPro" id="IPR010998">
    <property type="entry name" value="Integrase_recombinase_N"/>
</dbReference>
<evidence type="ECO:0000256" key="2">
    <source>
        <dbReference type="ARBA" id="ARBA00022908"/>
    </source>
</evidence>
<reference evidence="6 7" key="1">
    <citation type="submission" date="2020-03" db="EMBL/GenBank/DDBJ databases">
        <title>Comparative genomics of Weissella paramesenteroides.</title>
        <authorList>
            <person name="Kant R."/>
            <person name="Takala T."/>
            <person name="Saris P."/>
        </authorList>
    </citation>
    <scope>NUCLEOTIDE SEQUENCE [LARGE SCALE GENOMIC DNA]</scope>
    <source>
        <strain evidence="6 7">SJ27-4</strain>
    </source>
</reference>
<evidence type="ECO:0000256" key="1">
    <source>
        <dbReference type="ARBA" id="ARBA00008857"/>
    </source>
</evidence>
<dbReference type="RefSeq" id="WP_277362496.1">
    <property type="nucleotide sequence ID" value="NZ_JAANXN010000013.1"/>
</dbReference>
<evidence type="ECO:0000313" key="6">
    <source>
        <dbReference type="EMBL" id="MDF8371780.1"/>
    </source>
</evidence>
<dbReference type="PROSITE" id="PS51898">
    <property type="entry name" value="TYR_RECOMBINASE"/>
    <property type="match status" value="1"/>
</dbReference>
<dbReference type="Proteomes" id="UP001215461">
    <property type="component" value="Unassembled WGS sequence"/>
</dbReference>
<gene>
    <name evidence="6" type="ORF">G9403_09040</name>
</gene>
<evidence type="ECO:0000313" key="7">
    <source>
        <dbReference type="Proteomes" id="UP001215461"/>
    </source>
</evidence>
<proteinExistence type="inferred from homology"/>
<evidence type="ECO:0000259" key="5">
    <source>
        <dbReference type="PROSITE" id="PS51898"/>
    </source>
</evidence>
<dbReference type="GO" id="GO:0006310">
    <property type="term" value="P:DNA recombination"/>
    <property type="evidence" value="ECO:0007669"/>
    <property type="project" value="UniProtKB-KW"/>
</dbReference>
<accession>A0ABD4XLC9</accession>
<dbReference type="SUPFAM" id="SSF56349">
    <property type="entry name" value="DNA breaking-rejoining enzymes"/>
    <property type="match status" value="1"/>
</dbReference>